<dbReference type="Gramene" id="AET2Gv20126000.12">
    <property type="protein sequence ID" value="AET2Gv20126000.12"/>
    <property type="gene ID" value="AET2Gv20126000"/>
</dbReference>
<sequence length="153" mass="15795">SSFSSDPLLSKVALAIDAGLEQGDGGGAGAGCVRAVRALLGSRFPLSSKCAATPPCCELVTGEEEPDPSRRALGRGPHEQDPSPPTAGGAVLSRSPFLLPFSNRGSTLTTPLMPKQVALPPSPRRTADMLGSTTMPLPLTRSISTYLTGSYFL</sequence>
<keyword evidence="3" id="KW-1185">Reference proteome</keyword>
<reference evidence="2" key="3">
    <citation type="journal article" date="2017" name="Nature">
        <title>Genome sequence of the progenitor of the wheat D genome Aegilops tauschii.</title>
        <authorList>
            <person name="Luo M.C."/>
            <person name="Gu Y.Q."/>
            <person name="Puiu D."/>
            <person name="Wang H."/>
            <person name="Twardziok S.O."/>
            <person name="Deal K.R."/>
            <person name="Huo N."/>
            <person name="Zhu T."/>
            <person name="Wang L."/>
            <person name="Wang Y."/>
            <person name="McGuire P.E."/>
            <person name="Liu S."/>
            <person name="Long H."/>
            <person name="Ramasamy R.K."/>
            <person name="Rodriguez J.C."/>
            <person name="Van S.L."/>
            <person name="Yuan L."/>
            <person name="Wang Z."/>
            <person name="Xia Z."/>
            <person name="Xiao L."/>
            <person name="Anderson O.D."/>
            <person name="Ouyang S."/>
            <person name="Liang Y."/>
            <person name="Zimin A.V."/>
            <person name="Pertea G."/>
            <person name="Qi P."/>
            <person name="Bennetzen J.L."/>
            <person name="Dai X."/>
            <person name="Dawson M.W."/>
            <person name="Muller H.G."/>
            <person name="Kugler K."/>
            <person name="Rivarola-Duarte L."/>
            <person name="Spannagl M."/>
            <person name="Mayer K.F.X."/>
            <person name="Lu F.H."/>
            <person name="Bevan M.W."/>
            <person name="Leroy P."/>
            <person name="Li P."/>
            <person name="You F.M."/>
            <person name="Sun Q."/>
            <person name="Liu Z."/>
            <person name="Lyons E."/>
            <person name="Wicker T."/>
            <person name="Salzberg S.L."/>
            <person name="Devos K.M."/>
            <person name="Dvorak J."/>
        </authorList>
    </citation>
    <scope>NUCLEOTIDE SEQUENCE [LARGE SCALE GENOMIC DNA]</scope>
    <source>
        <strain evidence="2">cv. AL8/78</strain>
    </source>
</reference>
<reference evidence="2" key="4">
    <citation type="submission" date="2019-03" db="UniProtKB">
        <authorList>
            <consortium name="EnsemblPlants"/>
        </authorList>
    </citation>
    <scope>IDENTIFICATION</scope>
</reference>
<dbReference type="Proteomes" id="UP000015105">
    <property type="component" value="Chromosome 2D"/>
</dbReference>
<evidence type="ECO:0000313" key="2">
    <source>
        <dbReference type="EnsemblPlants" id="AET2Gv20126000.12"/>
    </source>
</evidence>
<evidence type="ECO:0000313" key="3">
    <source>
        <dbReference type="Proteomes" id="UP000015105"/>
    </source>
</evidence>
<reference evidence="3" key="2">
    <citation type="journal article" date="2017" name="Nat. Plants">
        <title>The Aegilops tauschii genome reveals multiple impacts of transposons.</title>
        <authorList>
            <person name="Zhao G."/>
            <person name="Zou C."/>
            <person name="Li K."/>
            <person name="Wang K."/>
            <person name="Li T."/>
            <person name="Gao L."/>
            <person name="Zhang X."/>
            <person name="Wang H."/>
            <person name="Yang Z."/>
            <person name="Liu X."/>
            <person name="Jiang W."/>
            <person name="Mao L."/>
            <person name="Kong X."/>
            <person name="Jiao Y."/>
            <person name="Jia J."/>
        </authorList>
    </citation>
    <scope>NUCLEOTIDE SEQUENCE [LARGE SCALE GENOMIC DNA]</scope>
    <source>
        <strain evidence="3">cv. AL8/78</strain>
    </source>
</reference>
<organism evidence="2 3">
    <name type="scientific">Aegilops tauschii subsp. strangulata</name>
    <name type="common">Goatgrass</name>
    <dbReference type="NCBI Taxonomy" id="200361"/>
    <lineage>
        <taxon>Eukaryota</taxon>
        <taxon>Viridiplantae</taxon>
        <taxon>Streptophyta</taxon>
        <taxon>Embryophyta</taxon>
        <taxon>Tracheophyta</taxon>
        <taxon>Spermatophyta</taxon>
        <taxon>Magnoliopsida</taxon>
        <taxon>Liliopsida</taxon>
        <taxon>Poales</taxon>
        <taxon>Poaceae</taxon>
        <taxon>BOP clade</taxon>
        <taxon>Pooideae</taxon>
        <taxon>Triticodae</taxon>
        <taxon>Triticeae</taxon>
        <taxon>Triticinae</taxon>
        <taxon>Aegilops</taxon>
    </lineage>
</organism>
<accession>A0A453AGM9</accession>
<protein>
    <submittedName>
        <fullName evidence="2">Uncharacterized protein</fullName>
    </submittedName>
</protein>
<proteinExistence type="predicted"/>
<reference evidence="2" key="5">
    <citation type="journal article" date="2021" name="G3 (Bethesda)">
        <title>Aegilops tauschii genome assembly Aet v5.0 features greater sequence contiguity and improved annotation.</title>
        <authorList>
            <person name="Wang L."/>
            <person name="Zhu T."/>
            <person name="Rodriguez J.C."/>
            <person name="Deal K.R."/>
            <person name="Dubcovsky J."/>
            <person name="McGuire P.E."/>
            <person name="Lux T."/>
            <person name="Spannagl M."/>
            <person name="Mayer K.F.X."/>
            <person name="Baldrich P."/>
            <person name="Meyers B.C."/>
            <person name="Huo N."/>
            <person name="Gu Y.Q."/>
            <person name="Zhou H."/>
            <person name="Devos K.M."/>
            <person name="Bennetzen J.L."/>
            <person name="Unver T."/>
            <person name="Budak H."/>
            <person name="Gulick P.J."/>
            <person name="Galiba G."/>
            <person name="Kalapos B."/>
            <person name="Nelson D.R."/>
            <person name="Li P."/>
            <person name="You F.M."/>
            <person name="Luo M.C."/>
            <person name="Dvorak J."/>
        </authorList>
    </citation>
    <scope>NUCLEOTIDE SEQUENCE [LARGE SCALE GENOMIC DNA]</scope>
    <source>
        <strain evidence="2">cv. AL8/78</strain>
    </source>
</reference>
<evidence type="ECO:0000256" key="1">
    <source>
        <dbReference type="SAM" id="MobiDB-lite"/>
    </source>
</evidence>
<reference evidence="3" key="1">
    <citation type="journal article" date="2014" name="Science">
        <title>Ancient hybridizations among the ancestral genomes of bread wheat.</title>
        <authorList>
            <consortium name="International Wheat Genome Sequencing Consortium,"/>
            <person name="Marcussen T."/>
            <person name="Sandve S.R."/>
            <person name="Heier L."/>
            <person name="Spannagl M."/>
            <person name="Pfeifer M."/>
            <person name="Jakobsen K.S."/>
            <person name="Wulff B.B."/>
            <person name="Steuernagel B."/>
            <person name="Mayer K.F."/>
            <person name="Olsen O.A."/>
        </authorList>
    </citation>
    <scope>NUCLEOTIDE SEQUENCE [LARGE SCALE GENOMIC DNA]</scope>
    <source>
        <strain evidence="3">cv. AL8/78</strain>
    </source>
</reference>
<name>A0A453AGM9_AEGTS</name>
<feature type="region of interest" description="Disordered" evidence="1">
    <location>
        <begin position="59"/>
        <end position="123"/>
    </location>
</feature>
<dbReference type="AlphaFoldDB" id="A0A453AGM9"/>
<dbReference type="EnsemblPlants" id="AET2Gv20126000.12">
    <property type="protein sequence ID" value="AET2Gv20126000.12"/>
    <property type="gene ID" value="AET2Gv20126000"/>
</dbReference>